<feature type="region of interest" description="Disordered" evidence="4">
    <location>
        <begin position="178"/>
        <end position="197"/>
    </location>
</feature>
<sequence>MVVLTSLEREERVVVVIYFLDLCSVDQAQGLRLRASKPFLFTAISSFKVQSNLILAPTPYLDMATLKASQSSRMYSWWWDSHISPKNSKWLQENLKDMDAKVKAMIKLVEEDADTFKRRVELYYRKRPEFMKLIEEFYRAYRALAERYDHATGALRQAHRSMAEAFPDQVPFLLPDDSPAGFSTTEAEPHTPEIPHSTHALYEPDDAQEQILPNDVSHLSTENQNLKFQMASESERASKAEMEVQKLKEALAKLESEKEAGLLHYQQSLEKIFHLETEVSSAQVSATGLHEQASKAETEVQTLKEMLSNLEAEREAGLLQYHQCLEMISSLEAKIANAEKGAKNLDERACKAETEAENLKEALGRLENEKDATLLKYKECLETISDLEIKIASAEEEAKKLNERAERAETEVQTLKQALAKLEEQKEAAALQYQQCLERISILESEVSHTQEEARRLNTVIETGIAKLHSSEEHCLLLENINQSLRSELEALVRKIGMQTQELREKHEELQTFNIRIKEDRLHFLQADAALRAMQSLHSQSQEGQRNLEVELQKTIQVLKDVEFQKQGLEDKVQQIKVDNKILEDQNLSSARSMKSLHDENFDLKETKGRLEAEVELRLDQRNALQQEIYCLKEEINDLNRRLLNIIEQVESLGLNPESLGSAVKNLQDENSKLKEICQRGRDEKVTLLEKLENMEKVLEKNALLENSLSDVTTELEGLREKVKLLDGSCRSLHEEKSALVAEKANLVSELEIMAEKVEKLLERSSLLENSLSDSISELEGSKTKAKSLEESCESLDNENSALLSEKLSLVSQLQIVQQRLEELENKFTQLEEKYFGLEEEKETTVSQVKELRVSLDLEKQERASFAKSNENRLVSLEKHIHVLQEEGQWRKKEIEEELDRSMNTQVEIFILQRFIRDMEEKNYSLFIECKKHFEASKLSEKLISELEQKNHKLNVETKLLSDQIEKLRTGIIEILNSLEVVTDYGSHDKIREDQMLLKSILRKIEDTNCSFLKAQEEKQQLSFQNLVLITLLEQMKLQTALLERERNTLNKEFKLQMEELLMLQNEKHKLLEMNVQLETQIRMAEHRGEILKSEMEKLQANFSEMQESYLVSQNENSKLFEEKGVLRKELSDMKEVAQMLEEESVLSKAFALENLSLILEGCITEKSVKLEGFSKDLDCLRGVNSDLQNVIRIILEKLEIVEREKLHLEKSAEELENEMNGVRNANEQLNHQIITGKDLLYQKEMELSDAEQKLRVAESENKMLCRDVEDLKKELNESEVLNQELEKDSLELLADKSRQIMEIGCIHEANRKFESELSKLREETINLQNAEKNYIYELKERGNEVVLLEADATEFYGELQMSSIREALLEQKVHELIGACEILERESASKTEEIEQLNGKLSILEGKNGGLKSELAAYLPVIVSLRDSISILEDHALQQTKMELLDVKLENEYHDKSHGVMSGDTNAVLPTGVSDLQDLLNRVKAIEKIVMEKERLAELEKLDKVKQQAVKKETKKLKSRSSSLREKVQTIKEIVLQIEGPELGDQSSDGHLQKTESGRSEVKNGLPMKDISLDHVSEQSFYGHGVGQYGLKTLNTKRNVEKDDDMLEIWQTVEQDYSVDLTADKGQKLQSAPARSKTVVEKQKREHPSSELQIEKELSVDKQEVTRSLTEPRQQGNRRKILERLDSDAHKLMNLHITLEELKKKVEMPGKKKHSEDIEYDILKGQLQEVEEDIMQLSDVNSKLTKSAEESPLSSDEKSALEKEETRNIRKKRVSEQARRVSEKIRRLQVQMQKIQFELLKLIEYRSKGQTEVKERKVILKDYLYGVDRNSPRRKKIPFCACVRTMSSRME</sequence>
<feature type="domain" description="NAB" evidence="5">
    <location>
        <begin position="75"/>
        <end position="155"/>
    </location>
</feature>
<evidence type="ECO:0000313" key="7">
    <source>
        <dbReference type="Proteomes" id="UP001141806"/>
    </source>
</evidence>
<dbReference type="SUPFAM" id="SSF57997">
    <property type="entry name" value="Tropomyosin"/>
    <property type="match status" value="1"/>
</dbReference>
<evidence type="ECO:0000256" key="3">
    <source>
        <dbReference type="SAM" id="Coils"/>
    </source>
</evidence>
<feature type="coiled-coil region" evidence="3">
    <location>
        <begin position="937"/>
        <end position="964"/>
    </location>
</feature>
<keyword evidence="7" id="KW-1185">Reference proteome</keyword>
<feature type="region of interest" description="Disordered" evidence="4">
    <location>
        <begin position="1541"/>
        <end position="1567"/>
    </location>
</feature>
<keyword evidence="1 3" id="KW-0175">Coiled coil</keyword>
<feature type="compositionally biased region" description="Basic and acidic residues" evidence="4">
    <location>
        <begin position="1756"/>
        <end position="1777"/>
    </location>
</feature>
<evidence type="ECO:0000256" key="1">
    <source>
        <dbReference type="ARBA" id="ARBA00023054"/>
    </source>
</evidence>
<proteinExistence type="inferred from homology"/>
<feature type="coiled-coil region" evidence="3">
    <location>
        <begin position="1185"/>
        <end position="1334"/>
    </location>
</feature>
<dbReference type="GO" id="GO:0005886">
    <property type="term" value="C:plasma membrane"/>
    <property type="evidence" value="ECO:0007669"/>
    <property type="project" value="TreeGrafter"/>
</dbReference>
<accession>A0A9Q0QQ89</accession>
<reference evidence="6" key="1">
    <citation type="journal article" date="2023" name="Plant J.">
        <title>The genome of the king protea, Protea cynaroides.</title>
        <authorList>
            <person name="Chang J."/>
            <person name="Duong T.A."/>
            <person name="Schoeman C."/>
            <person name="Ma X."/>
            <person name="Roodt D."/>
            <person name="Barker N."/>
            <person name="Li Z."/>
            <person name="Van de Peer Y."/>
            <person name="Mizrachi E."/>
        </authorList>
    </citation>
    <scope>NUCLEOTIDE SEQUENCE</scope>
    <source>
        <tissue evidence="6">Young leaves</tissue>
    </source>
</reference>
<comment type="similarity">
    <text evidence="2">Belongs to the NET family.</text>
</comment>
<comment type="caution">
    <text evidence="6">The sequence shown here is derived from an EMBL/GenBank/DDBJ whole genome shotgun (WGS) entry which is preliminary data.</text>
</comment>
<evidence type="ECO:0000313" key="6">
    <source>
        <dbReference type="EMBL" id="KAJ4967709.1"/>
    </source>
</evidence>
<gene>
    <name evidence="6" type="ORF">NE237_014410</name>
</gene>
<feature type="coiled-coil region" evidence="3">
    <location>
        <begin position="286"/>
        <end position="502"/>
    </location>
</feature>
<dbReference type="InterPro" id="IPR051861">
    <property type="entry name" value="NET_actin-binding_domain"/>
</dbReference>
<dbReference type="PANTHER" id="PTHR32258">
    <property type="entry name" value="PROTEIN NETWORKED 4A"/>
    <property type="match status" value="1"/>
</dbReference>
<protein>
    <recommendedName>
        <fullName evidence="5">NAB domain-containing protein</fullName>
    </recommendedName>
</protein>
<feature type="coiled-coil region" evidence="3">
    <location>
        <begin position="230"/>
        <end position="260"/>
    </location>
</feature>
<dbReference type="OrthoDB" id="10255522at2759"/>
<evidence type="ECO:0000256" key="4">
    <source>
        <dbReference type="SAM" id="MobiDB-lite"/>
    </source>
</evidence>
<dbReference type="Pfam" id="PF07765">
    <property type="entry name" value="KIP1"/>
    <property type="match status" value="1"/>
</dbReference>
<dbReference type="Gene3D" id="1.20.5.170">
    <property type="match status" value="1"/>
</dbReference>
<dbReference type="Proteomes" id="UP001141806">
    <property type="component" value="Unassembled WGS sequence"/>
</dbReference>
<feature type="region of interest" description="Disordered" evidence="4">
    <location>
        <begin position="1743"/>
        <end position="1777"/>
    </location>
</feature>
<dbReference type="PANTHER" id="PTHR32258:SF6">
    <property type="entry name" value="PROTEIN NETWORKED 1A"/>
    <property type="match status" value="1"/>
</dbReference>
<dbReference type="PROSITE" id="PS51774">
    <property type="entry name" value="NAB"/>
    <property type="match status" value="1"/>
</dbReference>
<dbReference type="EMBL" id="JAMYWD010000006">
    <property type="protein sequence ID" value="KAJ4967709.1"/>
    <property type="molecule type" value="Genomic_DNA"/>
</dbReference>
<name>A0A9Q0QQ89_9MAGN</name>
<evidence type="ECO:0000259" key="5">
    <source>
        <dbReference type="PROSITE" id="PS51774"/>
    </source>
</evidence>
<dbReference type="InterPro" id="IPR011684">
    <property type="entry name" value="NAB"/>
</dbReference>
<feature type="compositionally biased region" description="Basic and acidic residues" evidence="4">
    <location>
        <begin position="1552"/>
        <end position="1563"/>
    </location>
</feature>
<feature type="region of interest" description="Disordered" evidence="4">
    <location>
        <begin position="1627"/>
        <end position="1653"/>
    </location>
</feature>
<dbReference type="GO" id="GO:0051015">
    <property type="term" value="F:actin filament binding"/>
    <property type="evidence" value="ECO:0007669"/>
    <property type="project" value="TreeGrafter"/>
</dbReference>
<feature type="coiled-coil region" evidence="3">
    <location>
        <begin position="559"/>
        <end position="841"/>
    </location>
</feature>
<evidence type="ECO:0000256" key="2">
    <source>
        <dbReference type="ARBA" id="ARBA00038006"/>
    </source>
</evidence>
<feature type="coiled-coil region" evidence="3">
    <location>
        <begin position="1033"/>
        <end position="1144"/>
    </location>
</feature>
<organism evidence="6 7">
    <name type="scientific">Protea cynaroides</name>
    <dbReference type="NCBI Taxonomy" id="273540"/>
    <lineage>
        <taxon>Eukaryota</taxon>
        <taxon>Viridiplantae</taxon>
        <taxon>Streptophyta</taxon>
        <taxon>Embryophyta</taxon>
        <taxon>Tracheophyta</taxon>
        <taxon>Spermatophyta</taxon>
        <taxon>Magnoliopsida</taxon>
        <taxon>Proteales</taxon>
        <taxon>Proteaceae</taxon>
        <taxon>Protea</taxon>
    </lineage>
</organism>
<feature type="compositionally biased region" description="Basic and acidic residues" evidence="4">
    <location>
        <begin position="1639"/>
        <end position="1653"/>
    </location>
</feature>